<keyword evidence="2" id="KW-1185">Reference proteome</keyword>
<proteinExistence type="predicted"/>
<organism evidence="1 2">
    <name type="scientific">Dorcoceras hygrometricum</name>
    <dbReference type="NCBI Taxonomy" id="472368"/>
    <lineage>
        <taxon>Eukaryota</taxon>
        <taxon>Viridiplantae</taxon>
        <taxon>Streptophyta</taxon>
        <taxon>Embryophyta</taxon>
        <taxon>Tracheophyta</taxon>
        <taxon>Spermatophyta</taxon>
        <taxon>Magnoliopsida</taxon>
        <taxon>eudicotyledons</taxon>
        <taxon>Gunneridae</taxon>
        <taxon>Pentapetalae</taxon>
        <taxon>asterids</taxon>
        <taxon>lamiids</taxon>
        <taxon>Lamiales</taxon>
        <taxon>Gesneriaceae</taxon>
        <taxon>Didymocarpoideae</taxon>
        <taxon>Trichosporeae</taxon>
        <taxon>Loxocarpinae</taxon>
        <taxon>Dorcoceras</taxon>
    </lineage>
</organism>
<evidence type="ECO:0000313" key="1">
    <source>
        <dbReference type="EMBL" id="KZV56918.1"/>
    </source>
</evidence>
<dbReference type="EMBL" id="KQ987748">
    <property type="protein sequence ID" value="KZV56918.1"/>
    <property type="molecule type" value="Genomic_DNA"/>
</dbReference>
<reference evidence="1 2" key="1">
    <citation type="journal article" date="2015" name="Proc. Natl. Acad. Sci. U.S.A.">
        <title>The resurrection genome of Boea hygrometrica: A blueprint for survival of dehydration.</title>
        <authorList>
            <person name="Xiao L."/>
            <person name="Yang G."/>
            <person name="Zhang L."/>
            <person name="Yang X."/>
            <person name="Zhao S."/>
            <person name="Ji Z."/>
            <person name="Zhou Q."/>
            <person name="Hu M."/>
            <person name="Wang Y."/>
            <person name="Chen M."/>
            <person name="Xu Y."/>
            <person name="Jin H."/>
            <person name="Xiao X."/>
            <person name="Hu G."/>
            <person name="Bao F."/>
            <person name="Hu Y."/>
            <person name="Wan P."/>
            <person name="Li L."/>
            <person name="Deng X."/>
            <person name="Kuang T."/>
            <person name="Xiang C."/>
            <person name="Zhu J.K."/>
            <person name="Oliver M.J."/>
            <person name="He Y."/>
        </authorList>
    </citation>
    <scope>NUCLEOTIDE SEQUENCE [LARGE SCALE GENOMIC DNA]</scope>
    <source>
        <strain evidence="2">cv. XS01</strain>
    </source>
</reference>
<protein>
    <submittedName>
        <fullName evidence="1">Acylaminoacyl-peptidase-related protein</fullName>
    </submittedName>
</protein>
<accession>A0A2Z7DHM4</accession>
<dbReference type="AlphaFoldDB" id="A0A2Z7DHM4"/>
<gene>
    <name evidence="1" type="ORF">F511_21809</name>
</gene>
<name>A0A2Z7DHM4_9LAMI</name>
<sequence length="137" mass="15213">MALVFIQNALQVKFDSVLCLPSGGMLKRFTRRIFRIFFINAKLERDTVVSTIRGLTVVTTEEMFSAIFQLLLDEVQHSSSEVISSVAFFGSQLAEMIAHITRAGDAKKGKIVAAKENGEISSSCRTEDGFEEEMSQL</sequence>
<dbReference type="Proteomes" id="UP000250235">
    <property type="component" value="Unassembled WGS sequence"/>
</dbReference>
<evidence type="ECO:0000313" key="2">
    <source>
        <dbReference type="Proteomes" id="UP000250235"/>
    </source>
</evidence>